<feature type="chain" id="PRO_5038601285" evidence="4">
    <location>
        <begin position="26"/>
        <end position="426"/>
    </location>
</feature>
<evidence type="ECO:0000256" key="2">
    <source>
        <dbReference type="ARBA" id="ARBA00022448"/>
    </source>
</evidence>
<evidence type="ECO:0000256" key="4">
    <source>
        <dbReference type="SAM" id="SignalP"/>
    </source>
</evidence>
<feature type="signal peptide" evidence="4">
    <location>
        <begin position="1"/>
        <end position="25"/>
    </location>
</feature>
<accession>A0A4Q7NXP1</accession>
<evidence type="ECO:0000256" key="1">
    <source>
        <dbReference type="ARBA" id="ARBA00008520"/>
    </source>
</evidence>
<protein>
    <submittedName>
        <fullName evidence="5">Carbohydrate ABC transporter substrate-binding protein (CUT1 family)</fullName>
    </submittedName>
</protein>
<dbReference type="Proteomes" id="UP000293638">
    <property type="component" value="Unassembled WGS sequence"/>
</dbReference>
<dbReference type="EMBL" id="SGXD01000001">
    <property type="protein sequence ID" value="RZS91162.1"/>
    <property type="molecule type" value="Genomic_DNA"/>
</dbReference>
<dbReference type="GO" id="GO:0042956">
    <property type="term" value="P:maltodextrin transmembrane transport"/>
    <property type="evidence" value="ECO:0007669"/>
    <property type="project" value="TreeGrafter"/>
</dbReference>
<evidence type="ECO:0000313" key="6">
    <source>
        <dbReference type="Proteomes" id="UP000293638"/>
    </source>
</evidence>
<organism evidence="5 6">
    <name type="scientific">Motilibacter rhizosphaerae</name>
    <dbReference type="NCBI Taxonomy" id="598652"/>
    <lineage>
        <taxon>Bacteria</taxon>
        <taxon>Bacillati</taxon>
        <taxon>Actinomycetota</taxon>
        <taxon>Actinomycetes</taxon>
        <taxon>Motilibacterales</taxon>
        <taxon>Motilibacteraceae</taxon>
        <taxon>Motilibacter</taxon>
    </lineage>
</organism>
<dbReference type="PROSITE" id="PS51257">
    <property type="entry name" value="PROKAR_LIPOPROTEIN"/>
    <property type="match status" value="1"/>
</dbReference>
<proteinExistence type="inferred from homology"/>
<dbReference type="Pfam" id="PF01547">
    <property type="entry name" value="SBP_bac_1"/>
    <property type="match status" value="1"/>
</dbReference>
<comment type="caution">
    <text evidence="5">The sequence shown here is derived from an EMBL/GenBank/DDBJ whole genome shotgun (WGS) entry which is preliminary data.</text>
</comment>
<name>A0A4Q7NXP1_9ACTN</name>
<evidence type="ECO:0000256" key="3">
    <source>
        <dbReference type="ARBA" id="ARBA00022729"/>
    </source>
</evidence>
<sequence length="426" mass="46045">MKRTTRTCSALALVAVLTAACGSQGSVGSPTARGPITIWYSNNEQEIDWGKAMVAEWNSSHPNEHITAQEIPAGKSSEEVIHAAIIAGNTPCLVLNTAPSAVAQFQREGGLVPLDDFPDGVQYATARTGATVQQYKSADGKLYQLPWKTNPVMLFYNKKVFAKAGLDPDHPQLQTYAQVLAAARTLKQKGGVKAAIWPAPSNEYFQSWFDFYPLFAAATGGQQLLKGDTPQFDSPQGLAVAQFYRTLYDEGLAPRETYNGDSFAEGKAAMSFAGPWAVAAYKGKVDWGAVPVPTPTGEPADQVHTFSDAKNIAIYSACKNQATAWDVAKFATSPEQDGKLLQMTGQMPLRQGLTSAYASYFEKNPAYKDFASAASRTVEVPNTLNSTAVWQAFRDEWGRGVIFGKESPQQDLSKAARKISTTVTKS</sequence>
<dbReference type="RefSeq" id="WP_130491266.1">
    <property type="nucleotide sequence ID" value="NZ_SGXD01000001.1"/>
</dbReference>
<reference evidence="5 6" key="1">
    <citation type="submission" date="2019-02" db="EMBL/GenBank/DDBJ databases">
        <title>Genomic Encyclopedia of Type Strains, Phase IV (KMG-IV): sequencing the most valuable type-strain genomes for metagenomic binning, comparative biology and taxonomic classification.</title>
        <authorList>
            <person name="Goeker M."/>
        </authorList>
    </citation>
    <scope>NUCLEOTIDE SEQUENCE [LARGE SCALE GENOMIC DNA]</scope>
    <source>
        <strain evidence="5 6">DSM 45622</strain>
    </source>
</reference>
<dbReference type="GO" id="GO:0015768">
    <property type="term" value="P:maltose transport"/>
    <property type="evidence" value="ECO:0007669"/>
    <property type="project" value="TreeGrafter"/>
</dbReference>
<dbReference type="SUPFAM" id="SSF53850">
    <property type="entry name" value="Periplasmic binding protein-like II"/>
    <property type="match status" value="1"/>
</dbReference>
<evidence type="ECO:0000313" key="5">
    <source>
        <dbReference type="EMBL" id="RZS91162.1"/>
    </source>
</evidence>
<keyword evidence="3 4" id="KW-0732">Signal</keyword>
<dbReference type="GO" id="GO:1901982">
    <property type="term" value="F:maltose binding"/>
    <property type="evidence" value="ECO:0007669"/>
    <property type="project" value="TreeGrafter"/>
</dbReference>
<dbReference type="InterPro" id="IPR006059">
    <property type="entry name" value="SBP"/>
</dbReference>
<dbReference type="PANTHER" id="PTHR30061:SF50">
    <property type="entry name" value="MALTOSE_MALTODEXTRIN-BINDING PERIPLASMIC PROTEIN"/>
    <property type="match status" value="1"/>
</dbReference>
<dbReference type="PANTHER" id="PTHR30061">
    <property type="entry name" value="MALTOSE-BINDING PERIPLASMIC PROTEIN"/>
    <property type="match status" value="1"/>
</dbReference>
<keyword evidence="2" id="KW-0813">Transport</keyword>
<dbReference type="GO" id="GO:0055052">
    <property type="term" value="C:ATP-binding cassette (ABC) transporter complex, substrate-binding subunit-containing"/>
    <property type="evidence" value="ECO:0007669"/>
    <property type="project" value="TreeGrafter"/>
</dbReference>
<comment type="similarity">
    <text evidence="1">Belongs to the bacterial solute-binding protein 1 family.</text>
</comment>
<dbReference type="Gene3D" id="3.40.190.10">
    <property type="entry name" value="Periplasmic binding protein-like II"/>
    <property type="match status" value="2"/>
</dbReference>
<keyword evidence="6" id="KW-1185">Reference proteome</keyword>
<dbReference type="OrthoDB" id="3171346at2"/>
<gene>
    <name evidence="5" type="ORF">EV189_0396</name>
</gene>
<dbReference type="AlphaFoldDB" id="A0A4Q7NXP1"/>